<dbReference type="Proteomes" id="UP000004980">
    <property type="component" value="Unassembled WGS sequence"/>
</dbReference>
<evidence type="ECO:0000313" key="2">
    <source>
        <dbReference type="Proteomes" id="UP000004980"/>
    </source>
</evidence>
<protein>
    <submittedName>
        <fullName evidence="1">Uncharacterized protein</fullName>
    </submittedName>
</protein>
<reference evidence="1 2" key="1">
    <citation type="journal article" date="2012" name="J. Bacteriol.">
        <title>Draft Genome Sequence of the Soil Bacterium Burkholderia terrae Strain BS001, Which Interacts with Fungal Surface Structures.</title>
        <authorList>
            <person name="Nazir R."/>
            <person name="Hansen M.A."/>
            <person name="Sorensen S."/>
            <person name="van Elsas J.D."/>
        </authorList>
    </citation>
    <scope>NUCLEOTIDE SEQUENCE [LARGE SCALE GENOMIC DNA]</scope>
    <source>
        <strain evidence="1 2">BS001</strain>
    </source>
</reference>
<sequence length="56" mass="6140">MKTGAGSYRGIVHLREVGAEPESDDPHETEIDFALEDQARDAARALASKLLKEQES</sequence>
<name>A0ABN0F755_9BURK</name>
<accession>A0ABN0F755</accession>
<comment type="caution">
    <text evidence="1">The sequence shown here is derived from an EMBL/GenBank/DDBJ whole genome shotgun (WGS) entry which is preliminary data.</text>
</comment>
<evidence type="ECO:0000313" key="1">
    <source>
        <dbReference type="EMBL" id="EIM94462.1"/>
    </source>
</evidence>
<keyword evidence="2" id="KW-1185">Reference proteome</keyword>
<dbReference type="EMBL" id="AKAU01000277">
    <property type="protein sequence ID" value="EIM94462.1"/>
    <property type="molecule type" value="Genomic_DNA"/>
</dbReference>
<gene>
    <name evidence="1" type="ORF">WQE_44263</name>
</gene>
<proteinExistence type="predicted"/>
<organism evidence="1 2">
    <name type="scientific">Paraburkholderia hospita</name>
    <dbReference type="NCBI Taxonomy" id="169430"/>
    <lineage>
        <taxon>Bacteria</taxon>
        <taxon>Pseudomonadati</taxon>
        <taxon>Pseudomonadota</taxon>
        <taxon>Betaproteobacteria</taxon>
        <taxon>Burkholderiales</taxon>
        <taxon>Burkholderiaceae</taxon>
        <taxon>Paraburkholderia</taxon>
    </lineage>
</organism>